<evidence type="ECO:0000256" key="13">
    <source>
        <dbReference type="ARBA" id="ARBA00055883"/>
    </source>
</evidence>
<dbReference type="Gene3D" id="3.40.50.620">
    <property type="entry name" value="HUPs"/>
    <property type="match status" value="2"/>
</dbReference>
<keyword evidence="4 15" id="KW-0436">Ligase</keyword>
<evidence type="ECO:0000256" key="9">
    <source>
        <dbReference type="ARBA" id="ARBA00023128"/>
    </source>
</evidence>
<evidence type="ECO:0000256" key="3">
    <source>
        <dbReference type="ARBA" id="ARBA00013165"/>
    </source>
</evidence>
<keyword evidence="9" id="KW-0496">Mitochondrion</keyword>
<feature type="domain" description="Methionyl/Valyl/Leucyl/Isoleucyl-tRNA synthetase anticodon-binding" evidence="18">
    <location>
        <begin position="722"/>
        <end position="813"/>
    </location>
</feature>
<evidence type="ECO:0000259" key="18">
    <source>
        <dbReference type="Pfam" id="PF08264"/>
    </source>
</evidence>
<evidence type="ECO:0000256" key="8">
    <source>
        <dbReference type="ARBA" id="ARBA00022946"/>
    </source>
</evidence>
<dbReference type="InterPro" id="IPR009080">
    <property type="entry name" value="tRNAsynth_Ia_anticodon-bd"/>
</dbReference>
<dbReference type="PANTHER" id="PTHR42765:SF1">
    <property type="entry name" value="ISOLEUCINE--TRNA LIGASE, MITOCHONDRIAL"/>
    <property type="match status" value="1"/>
</dbReference>
<comment type="function">
    <text evidence="13">Aminoacyl-tRNA synthetase that catalyzes the specific attachment of isoleucine to its cognate tRNA (tRNA(Ile)).</text>
</comment>
<dbReference type="Pfam" id="PF08264">
    <property type="entry name" value="Anticodon_1"/>
    <property type="match status" value="1"/>
</dbReference>
<dbReference type="PROSITE" id="PS00178">
    <property type="entry name" value="AA_TRNA_LIGASE_I"/>
    <property type="match status" value="1"/>
</dbReference>
<protein>
    <recommendedName>
        <fullName evidence="14">Isoleucine--tRNA ligase, mitochondrial</fullName>
        <ecNumber evidence="3">6.1.1.5</ecNumber>
    </recommendedName>
    <alternativeName>
        <fullName evidence="11">Isoleucyl-tRNA synthetase</fullName>
    </alternativeName>
</protein>
<keyword evidence="7 15" id="KW-0648">Protein biosynthesis</keyword>
<organism evidence="19 20">
    <name type="scientific">Oreochromis niloticus</name>
    <name type="common">Nile tilapia</name>
    <name type="synonym">Tilapia nilotica</name>
    <dbReference type="NCBI Taxonomy" id="8128"/>
    <lineage>
        <taxon>Eukaryota</taxon>
        <taxon>Metazoa</taxon>
        <taxon>Chordata</taxon>
        <taxon>Craniata</taxon>
        <taxon>Vertebrata</taxon>
        <taxon>Euteleostomi</taxon>
        <taxon>Actinopterygii</taxon>
        <taxon>Neopterygii</taxon>
        <taxon>Teleostei</taxon>
        <taxon>Neoteleostei</taxon>
        <taxon>Acanthomorphata</taxon>
        <taxon>Ovalentaria</taxon>
        <taxon>Cichlomorphae</taxon>
        <taxon>Cichliformes</taxon>
        <taxon>Cichlidae</taxon>
        <taxon>African cichlids</taxon>
        <taxon>Pseudocrenilabrinae</taxon>
        <taxon>Oreochromini</taxon>
        <taxon>Oreochromis</taxon>
    </lineage>
</organism>
<dbReference type="InterPro" id="IPR014729">
    <property type="entry name" value="Rossmann-like_a/b/a_fold"/>
</dbReference>
<dbReference type="InterPro" id="IPR033708">
    <property type="entry name" value="Anticodon_Ile_BEm"/>
</dbReference>
<dbReference type="InterPro" id="IPR001412">
    <property type="entry name" value="aa-tRNA-synth_I_CS"/>
</dbReference>
<evidence type="ECO:0000256" key="6">
    <source>
        <dbReference type="ARBA" id="ARBA00022840"/>
    </source>
</evidence>
<dbReference type="FunFam" id="3.90.740.10:FF:000009">
    <property type="entry name" value="Isoleucyl-tRNA synthetase 2, mitochondrial"/>
    <property type="match status" value="1"/>
</dbReference>
<dbReference type="SUPFAM" id="SSF52374">
    <property type="entry name" value="Nucleotidylyl transferase"/>
    <property type="match status" value="1"/>
</dbReference>
<dbReference type="Pfam" id="PF00133">
    <property type="entry name" value="tRNA-synt_1"/>
    <property type="match status" value="1"/>
</dbReference>
<evidence type="ECO:0000256" key="1">
    <source>
        <dbReference type="ARBA" id="ARBA00004305"/>
    </source>
</evidence>
<evidence type="ECO:0000256" key="2">
    <source>
        <dbReference type="ARBA" id="ARBA00005594"/>
    </source>
</evidence>
<keyword evidence="10 15" id="KW-0030">Aminoacyl-tRNA synthetase</keyword>
<dbReference type="GO" id="GO:0005759">
    <property type="term" value="C:mitochondrial matrix"/>
    <property type="evidence" value="ECO:0007669"/>
    <property type="project" value="UniProtKB-SubCell"/>
</dbReference>
<dbReference type="InterPro" id="IPR002301">
    <property type="entry name" value="Ile-tRNA-ligase"/>
</dbReference>
<dbReference type="Proteomes" id="UP000005207">
    <property type="component" value="Linkage group LG19"/>
</dbReference>
<dbReference type="FunFam" id="1.10.10.830:FF:000002">
    <property type="entry name" value="Isoleucine--tRNA ligase, mitochondrial"/>
    <property type="match status" value="1"/>
</dbReference>
<feature type="domain" description="Aminoacyl-tRNA synthetase class Ia" evidence="17">
    <location>
        <begin position="71"/>
        <end position="677"/>
    </location>
</feature>
<dbReference type="EC" id="6.1.1.5" evidence="3"/>
<dbReference type="PANTHER" id="PTHR42765">
    <property type="entry name" value="SOLEUCYL-TRNA SYNTHETASE"/>
    <property type="match status" value="1"/>
</dbReference>
<reference evidence="19" key="2">
    <citation type="submission" date="2025-08" db="UniProtKB">
        <authorList>
            <consortium name="Ensembl"/>
        </authorList>
    </citation>
    <scope>IDENTIFICATION</scope>
</reference>
<dbReference type="Gene3D" id="1.10.10.830">
    <property type="entry name" value="Ile-tRNA synthetase CP2 domain-like"/>
    <property type="match status" value="1"/>
</dbReference>
<dbReference type="SUPFAM" id="SSF50677">
    <property type="entry name" value="ValRS/IleRS/LeuRS editing domain"/>
    <property type="match status" value="1"/>
</dbReference>
<feature type="region of interest" description="Disordered" evidence="16">
    <location>
        <begin position="1"/>
        <end position="30"/>
    </location>
</feature>
<reference evidence="20" key="1">
    <citation type="submission" date="2012-01" db="EMBL/GenBank/DDBJ databases">
        <title>The Genome Sequence of Oreochromis niloticus (Nile Tilapia).</title>
        <authorList>
            <consortium name="Broad Institute Genome Assembly Team"/>
            <consortium name="Broad Institute Sequencing Platform"/>
            <person name="Di Palma F."/>
            <person name="Johnson J."/>
            <person name="Lander E.S."/>
            <person name="Lindblad-Toh K."/>
        </authorList>
    </citation>
    <scope>NUCLEOTIDE SEQUENCE [LARGE SCALE GENOMIC DNA]</scope>
</reference>
<name>A0A669BGP1_ORENI</name>
<evidence type="ECO:0000256" key="4">
    <source>
        <dbReference type="ARBA" id="ARBA00022598"/>
    </source>
</evidence>
<dbReference type="HAMAP" id="MF_02002">
    <property type="entry name" value="Ile_tRNA_synth_type1"/>
    <property type="match status" value="1"/>
</dbReference>
<dbReference type="CDD" id="cd07960">
    <property type="entry name" value="Anticodon_Ia_Ile_BEm"/>
    <property type="match status" value="1"/>
</dbReference>
<reference evidence="19" key="3">
    <citation type="submission" date="2025-09" db="UniProtKB">
        <authorList>
            <consortium name="Ensembl"/>
        </authorList>
    </citation>
    <scope>IDENTIFICATION</scope>
</reference>
<dbReference type="FunFam" id="1.10.730.20:FF:000002">
    <property type="entry name" value="isoleucine--tRNA ligase, mitochondrial"/>
    <property type="match status" value="1"/>
</dbReference>
<dbReference type="InterPro" id="IPR002300">
    <property type="entry name" value="aa-tRNA-synth_Ia"/>
</dbReference>
<evidence type="ECO:0000256" key="7">
    <source>
        <dbReference type="ARBA" id="ARBA00022917"/>
    </source>
</evidence>
<dbReference type="NCBIfam" id="TIGR00392">
    <property type="entry name" value="ileS"/>
    <property type="match status" value="1"/>
</dbReference>
<dbReference type="GO" id="GO:0002161">
    <property type="term" value="F:aminoacyl-tRNA deacylase activity"/>
    <property type="evidence" value="ECO:0007669"/>
    <property type="project" value="InterPro"/>
</dbReference>
<dbReference type="CDD" id="cd00818">
    <property type="entry name" value="IleRS_core"/>
    <property type="match status" value="1"/>
</dbReference>
<evidence type="ECO:0000256" key="12">
    <source>
        <dbReference type="ARBA" id="ARBA00051282"/>
    </source>
</evidence>
<dbReference type="GO" id="GO:0000049">
    <property type="term" value="F:tRNA binding"/>
    <property type="evidence" value="ECO:0007669"/>
    <property type="project" value="InterPro"/>
</dbReference>
<comment type="similarity">
    <text evidence="2 15">Belongs to the class-I aminoacyl-tRNA synthetase family.</text>
</comment>
<keyword evidence="6 15" id="KW-0067">ATP-binding</keyword>
<evidence type="ECO:0000256" key="16">
    <source>
        <dbReference type="SAM" id="MobiDB-lite"/>
    </source>
</evidence>
<dbReference type="InterPro" id="IPR050081">
    <property type="entry name" value="Ile-tRNA_ligase"/>
</dbReference>
<evidence type="ECO:0000259" key="17">
    <source>
        <dbReference type="Pfam" id="PF00133"/>
    </source>
</evidence>
<comment type="subcellular location">
    <subcellularLocation>
        <location evidence="1">Mitochondrion matrix</location>
    </subcellularLocation>
</comment>
<evidence type="ECO:0000313" key="19">
    <source>
        <dbReference type="Ensembl" id="ENSONIP00000034592.1"/>
    </source>
</evidence>
<dbReference type="PRINTS" id="PR00984">
    <property type="entry name" value="TRNASYNTHILE"/>
</dbReference>
<dbReference type="FunFam" id="3.40.50.620:FF:000111">
    <property type="entry name" value="Mitochondrial isoleucyl-tRNA synthetase"/>
    <property type="match status" value="1"/>
</dbReference>
<evidence type="ECO:0000256" key="11">
    <source>
        <dbReference type="ARBA" id="ARBA00032665"/>
    </source>
</evidence>
<dbReference type="AlphaFoldDB" id="A0A669BGP1"/>
<evidence type="ECO:0000256" key="15">
    <source>
        <dbReference type="RuleBase" id="RU363035"/>
    </source>
</evidence>
<evidence type="ECO:0000256" key="5">
    <source>
        <dbReference type="ARBA" id="ARBA00022741"/>
    </source>
</evidence>
<dbReference type="InterPro" id="IPR023585">
    <property type="entry name" value="Ile-tRNA-ligase_type1"/>
</dbReference>
<evidence type="ECO:0000256" key="10">
    <source>
        <dbReference type="ARBA" id="ARBA00023146"/>
    </source>
</evidence>
<gene>
    <name evidence="19" type="primary">IARS2</name>
    <name evidence="19" type="synonym">iars2</name>
</gene>
<accession>A0A669BGP1</accession>
<sequence length="973" mass="108670">MQHRSSWNPYRRCHGTGSGEVNGQPAENGSSNALYRDSVLLPKTEFPMKLTGQKLLDRELQIQQECGFADLYSWQRERKAKNKFCLHDGPPYANGDPHVGHALNKILKDIRNRFEMLRGRQVHYIPGWDCHGLPIELKALGDLGTSGLSPLQIRQKAREFAEGAIARQKAAFQRWGVMADWDQCYYTFDGTYEAAQLKVFQEMHSKGLIYQDYKPVFWSPSSGTALAEAELEYNPEHVSRAIYATFPLVTLPPKIASQKGEAHVVSVLVWTTQPWTIPANQAVCYMPNAQYSVVKRVDNSEKFLVATERTASIAALLGTDLQTVGSLLEGGICKHPTIPDKQVPLLPANHVTMVKGTGLVHTAPAHGMEDYSVASQFKLPVECMVDEDGKFNELAGAELQKLSVVTEGNDKVISMLKQCNALLKEEQCVHSYPYDWRTKQPVVIRPSKQWFINTETLKDKAKEALQKVRVLPESARSSLLTMLDRRTYWCISRQRSWGVPIPVFYHKESGEALINKYTVSHIAQLFKEKGSDCWWELPIETLLPPEVLKKSKAGAVSDYVRGEDVLDIWFDSGASWAAVLEDSRADVYVEGKDQIGGWFQSSLLTSVAVRNKAPYKSLVVHGFAVSEKGEKMSKSVGNVVDPDVVINGGKGPTEPAYGADVLRWWVAESNVFSEVQIGPSVLNSARDSISKLRNTLKFLLGNLQGFDPRLQAVDPKQMHYIDQYMLHLLREYSIKVTDAYSEFDAGRVIRVLQAFITRELSSFYFSIIKDRLYCDAEDSLGRRSCQTVLEEILDGVTRSIAPILPHMAEEVYLHAPGHDGTGWIKSSSVWRRPGLEEAVEGACAIRDCFLSSIPGKNAARYDLTVAIEPGLLFELMESLQEEPTSTTSQLAELMMAARVNLATKMPRDLDPEALLNHGTFLINLEGGVIREESAYSIAVTPTSAARCPRCRRYTANSADCLCPRCQSVISQAH</sequence>
<dbReference type="GO" id="GO:0006428">
    <property type="term" value="P:isoleucyl-tRNA aminoacylation"/>
    <property type="evidence" value="ECO:0007669"/>
    <property type="project" value="InterPro"/>
</dbReference>
<comment type="catalytic activity">
    <reaction evidence="12">
        <text>tRNA(Ile) + L-isoleucine + ATP = L-isoleucyl-tRNA(Ile) + AMP + diphosphate</text>
        <dbReference type="Rhea" id="RHEA:11060"/>
        <dbReference type="Rhea" id="RHEA-COMP:9666"/>
        <dbReference type="Rhea" id="RHEA-COMP:9695"/>
        <dbReference type="ChEBI" id="CHEBI:30616"/>
        <dbReference type="ChEBI" id="CHEBI:33019"/>
        <dbReference type="ChEBI" id="CHEBI:58045"/>
        <dbReference type="ChEBI" id="CHEBI:78442"/>
        <dbReference type="ChEBI" id="CHEBI:78528"/>
        <dbReference type="ChEBI" id="CHEBI:456215"/>
        <dbReference type="EC" id="6.1.1.5"/>
    </reaction>
    <physiologicalReaction direction="left-to-right" evidence="12">
        <dbReference type="Rhea" id="RHEA:11061"/>
    </physiologicalReaction>
</comment>
<dbReference type="GO" id="GO:0004822">
    <property type="term" value="F:isoleucine-tRNA ligase activity"/>
    <property type="evidence" value="ECO:0007669"/>
    <property type="project" value="UniProtKB-EC"/>
</dbReference>
<dbReference type="GO" id="GO:0005524">
    <property type="term" value="F:ATP binding"/>
    <property type="evidence" value="ECO:0007669"/>
    <property type="project" value="UniProtKB-KW"/>
</dbReference>
<dbReference type="Ensembl" id="ENSONIT00000055262.1">
    <property type="protein sequence ID" value="ENSONIP00000034592.1"/>
    <property type="gene ID" value="ENSONIG00000012252.2"/>
</dbReference>
<dbReference type="InterPro" id="IPR009008">
    <property type="entry name" value="Val/Leu/Ile-tRNA-synth_edit"/>
</dbReference>
<dbReference type="SUPFAM" id="SSF47323">
    <property type="entry name" value="Anticodon-binding domain of a subclass of class I aminoacyl-tRNA synthetases"/>
    <property type="match status" value="1"/>
</dbReference>
<keyword evidence="20" id="KW-1185">Reference proteome</keyword>
<dbReference type="GO" id="GO:0032543">
    <property type="term" value="P:mitochondrial translation"/>
    <property type="evidence" value="ECO:0007669"/>
    <property type="project" value="TreeGrafter"/>
</dbReference>
<keyword evidence="5 15" id="KW-0547">Nucleotide-binding</keyword>
<dbReference type="Gene3D" id="1.10.730.20">
    <property type="match status" value="1"/>
</dbReference>
<evidence type="ECO:0000256" key="14">
    <source>
        <dbReference type="ARBA" id="ARBA00068280"/>
    </source>
</evidence>
<dbReference type="InterPro" id="IPR013155">
    <property type="entry name" value="M/V/L/I-tRNA-synth_anticd-bd"/>
</dbReference>
<dbReference type="GeneTree" id="ENSGT00550000074910"/>
<proteinExistence type="inferred from homology"/>
<evidence type="ECO:0000313" key="20">
    <source>
        <dbReference type="Proteomes" id="UP000005207"/>
    </source>
</evidence>
<feature type="compositionally biased region" description="Polar residues" evidence="16">
    <location>
        <begin position="19"/>
        <end position="30"/>
    </location>
</feature>
<keyword evidence="8" id="KW-0809">Transit peptide</keyword>